<name>A0A0F7L9F8_9VIRU</name>
<reference evidence="2" key="1">
    <citation type="journal article" date="2015" name="Front. Microbiol.">
        <title>Combining genomic sequencing methods to explore viral diversity and reveal potential virus-host interactions.</title>
        <authorList>
            <person name="Chow C.E."/>
            <person name="Winget D.M."/>
            <person name="White R.A.III."/>
            <person name="Hallam S.J."/>
            <person name="Suttle C.A."/>
        </authorList>
    </citation>
    <scope>NUCLEOTIDE SEQUENCE</scope>
    <source>
        <strain evidence="2">Oxic1_7</strain>
    </source>
</reference>
<keyword evidence="1" id="KW-1133">Transmembrane helix</keyword>
<keyword evidence="1" id="KW-0472">Membrane</keyword>
<keyword evidence="1" id="KW-0812">Transmembrane</keyword>
<feature type="transmembrane region" description="Helical" evidence="1">
    <location>
        <begin position="43"/>
        <end position="62"/>
    </location>
</feature>
<proteinExistence type="predicted"/>
<evidence type="ECO:0000313" key="2">
    <source>
        <dbReference type="EMBL" id="AKH48243.1"/>
    </source>
</evidence>
<protein>
    <submittedName>
        <fullName evidence="2">Uncharacterized protein</fullName>
    </submittedName>
</protein>
<dbReference type="EMBL" id="KR029602">
    <property type="protein sequence ID" value="AKH48243.1"/>
    <property type="molecule type" value="Genomic_DNA"/>
</dbReference>
<organism evidence="2">
    <name type="scientific">uncultured marine virus</name>
    <dbReference type="NCBI Taxonomy" id="186617"/>
    <lineage>
        <taxon>Viruses</taxon>
        <taxon>environmental samples</taxon>
    </lineage>
</organism>
<reference evidence="2" key="2">
    <citation type="submission" date="2015-03" db="EMBL/GenBank/DDBJ databases">
        <authorList>
            <person name="Chow C.-E.T."/>
            <person name="Winget D.M."/>
            <person name="White R.A.III."/>
            <person name="Hallam S.J."/>
            <person name="Suttle C.A."/>
        </authorList>
    </citation>
    <scope>NUCLEOTIDE SEQUENCE</scope>
    <source>
        <strain evidence="2">Oxic1_7</strain>
    </source>
</reference>
<sequence length="72" mass="8361">MYYPMVLFLCSLSFTVFLNGLMQRLMNQSIKQTPYCKVSTKPYLYCSVMAVVFSMCIIRLIYVDSHLQTSLS</sequence>
<evidence type="ECO:0000256" key="1">
    <source>
        <dbReference type="SAM" id="Phobius"/>
    </source>
</evidence>
<accession>A0A0F7L9F8</accession>
<feature type="transmembrane region" description="Helical" evidence="1">
    <location>
        <begin position="6"/>
        <end position="22"/>
    </location>
</feature>